<dbReference type="InterPro" id="IPR020084">
    <property type="entry name" value="NUDIX_hydrolase_CS"/>
</dbReference>
<evidence type="ECO:0000313" key="4">
    <source>
        <dbReference type="EMBL" id="MFC0221708.1"/>
    </source>
</evidence>
<gene>
    <name evidence="4" type="ORF">ACFFJG_04390</name>
</gene>
<evidence type="ECO:0000259" key="3">
    <source>
        <dbReference type="PROSITE" id="PS51462"/>
    </source>
</evidence>
<name>A0ABV6DYH4_9ACTN</name>
<organism evidence="4 5">
    <name type="scientific">Nocardioides zeicaulis</name>
    <dbReference type="NCBI Taxonomy" id="1776857"/>
    <lineage>
        <taxon>Bacteria</taxon>
        <taxon>Bacillati</taxon>
        <taxon>Actinomycetota</taxon>
        <taxon>Actinomycetes</taxon>
        <taxon>Propionibacteriales</taxon>
        <taxon>Nocardioidaceae</taxon>
        <taxon>Nocardioides</taxon>
    </lineage>
</organism>
<dbReference type="Pfam" id="PF00293">
    <property type="entry name" value="NUDIX"/>
    <property type="match status" value="1"/>
</dbReference>
<evidence type="ECO:0000256" key="2">
    <source>
        <dbReference type="ARBA" id="ARBA00022801"/>
    </source>
</evidence>
<proteinExistence type="predicted"/>
<evidence type="ECO:0000313" key="5">
    <source>
        <dbReference type="Proteomes" id="UP001589698"/>
    </source>
</evidence>
<protein>
    <submittedName>
        <fullName evidence="4">DUF429 domain-containing protein</fullName>
    </submittedName>
</protein>
<dbReference type="Gene3D" id="3.90.79.10">
    <property type="entry name" value="Nucleoside Triphosphate Pyrophosphohydrolase"/>
    <property type="match status" value="1"/>
</dbReference>
<dbReference type="PANTHER" id="PTHR43046">
    <property type="entry name" value="GDP-MANNOSE MANNOSYL HYDROLASE"/>
    <property type="match status" value="1"/>
</dbReference>
<comment type="cofactor">
    <cofactor evidence="1">
        <name>Mg(2+)</name>
        <dbReference type="ChEBI" id="CHEBI:18420"/>
    </cofactor>
</comment>
<dbReference type="Proteomes" id="UP001589698">
    <property type="component" value="Unassembled WGS sequence"/>
</dbReference>
<keyword evidence="2" id="KW-0378">Hydrolase</keyword>
<dbReference type="RefSeq" id="WP_378517381.1">
    <property type="nucleotide sequence ID" value="NZ_CBCSDI010000011.1"/>
</dbReference>
<dbReference type="InterPro" id="IPR000086">
    <property type="entry name" value="NUDIX_hydrolase_dom"/>
</dbReference>
<dbReference type="PROSITE" id="PS51462">
    <property type="entry name" value="NUDIX"/>
    <property type="match status" value="1"/>
</dbReference>
<dbReference type="PROSITE" id="PS00893">
    <property type="entry name" value="NUDIX_BOX"/>
    <property type="match status" value="1"/>
</dbReference>
<dbReference type="EMBL" id="JBHLXH010000001">
    <property type="protein sequence ID" value="MFC0221708.1"/>
    <property type="molecule type" value="Genomic_DNA"/>
</dbReference>
<dbReference type="Pfam" id="PF04250">
    <property type="entry name" value="DUF429"/>
    <property type="match status" value="1"/>
</dbReference>
<reference evidence="4 5" key="1">
    <citation type="submission" date="2024-09" db="EMBL/GenBank/DDBJ databases">
        <authorList>
            <person name="Sun Q."/>
            <person name="Mori K."/>
        </authorList>
    </citation>
    <scope>NUCLEOTIDE SEQUENCE [LARGE SCALE GENOMIC DNA]</scope>
    <source>
        <strain evidence="4 5">CCM 8654</strain>
    </source>
</reference>
<accession>A0ABV6DYH4</accession>
<feature type="domain" description="Nudix hydrolase" evidence="3">
    <location>
        <begin position="21"/>
        <end position="151"/>
    </location>
</feature>
<sequence>MTPVPEFVLALREKVGRDHPLWLPGVTAVVRRGDQVLLVRRSDNGQWTPVTGIIDPGEEPAVTAAREALEETGVRIRVDRLVSTSAHPELVHANGDRAAYLDLTFACTWLEGEAHVADDESSEVRWFPVGSLPPMSEVMLARIDAALSGQREARFVAPDGGADEQPPPVLAPEAPVLGVDACRGGWVGVVVDPDRRTSVLTAATITSLVALARESHDVAVVAIDIPIGLPDAGGRRADAEARRALVGKSSSLFSTPVRAALEAPTYEAGRAANLAATDGRTSVSAQAYALREKVLQVDAWVRGRPGVEVVEVHPELSFARMAGSPLLASKKEGEGVRARREALAAHGIVAPPWFRGSGFGEDDLLDACAAAWSAVRHSLGLSESFPAEPEVFSDGLPAAIRV</sequence>
<evidence type="ECO:0000256" key="1">
    <source>
        <dbReference type="ARBA" id="ARBA00001946"/>
    </source>
</evidence>
<dbReference type="InterPro" id="IPR007362">
    <property type="entry name" value="DUF429"/>
</dbReference>
<dbReference type="PANTHER" id="PTHR43046:SF16">
    <property type="entry name" value="ADP-RIBOSE PYROPHOSPHATASE YJHB-RELATED"/>
    <property type="match status" value="1"/>
</dbReference>
<dbReference type="SUPFAM" id="SSF55811">
    <property type="entry name" value="Nudix"/>
    <property type="match status" value="1"/>
</dbReference>
<dbReference type="CDD" id="cd18879">
    <property type="entry name" value="NUDIX_Hydrolase"/>
    <property type="match status" value="1"/>
</dbReference>
<dbReference type="InterPro" id="IPR015797">
    <property type="entry name" value="NUDIX_hydrolase-like_dom_sf"/>
</dbReference>
<keyword evidence="5" id="KW-1185">Reference proteome</keyword>
<comment type="caution">
    <text evidence="4">The sequence shown here is derived from an EMBL/GenBank/DDBJ whole genome shotgun (WGS) entry which is preliminary data.</text>
</comment>